<dbReference type="SUPFAM" id="SSF48264">
    <property type="entry name" value="Cytochrome P450"/>
    <property type="match status" value="1"/>
</dbReference>
<protein>
    <submittedName>
        <fullName evidence="2">Cytochrome P450</fullName>
    </submittedName>
</protein>
<dbReference type="GO" id="GO:0020037">
    <property type="term" value="F:heme binding"/>
    <property type="evidence" value="ECO:0007669"/>
    <property type="project" value="InterPro"/>
</dbReference>
<dbReference type="InterPro" id="IPR001128">
    <property type="entry name" value="Cyt_P450"/>
</dbReference>
<evidence type="ECO:0000313" key="2">
    <source>
        <dbReference type="EMBL" id="KAK6918475.1"/>
    </source>
</evidence>
<comment type="similarity">
    <text evidence="1">Belongs to the cytochrome P450 family.</text>
</comment>
<name>A0AAN8UMT2_9MAGN</name>
<dbReference type="EMBL" id="JBAMMX010000022">
    <property type="protein sequence ID" value="KAK6918475.1"/>
    <property type="molecule type" value="Genomic_DNA"/>
</dbReference>
<dbReference type="AlphaFoldDB" id="A0AAN8UMT2"/>
<dbReference type="Gene3D" id="1.10.630.10">
    <property type="entry name" value="Cytochrome P450"/>
    <property type="match status" value="1"/>
</dbReference>
<reference evidence="2 3" key="1">
    <citation type="submission" date="2023-12" db="EMBL/GenBank/DDBJ databases">
        <title>A high-quality genome assembly for Dillenia turbinata (Dilleniales).</title>
        <authorList>
            <person name="Chanderbali A."/>
        </authorList>
    </citation>
    <scope>NUCLEOTIDE SEQUENCE [LARGE SCALE GENOMIC DNA]</scope>
    <source>
        <strain evidence="2">LSX21</strain>
        <tissue evidence="2">Leaf</tissue>
    </source>
</reference>
<keyword evidence="3" id="KW-1185">Reference proteome</keyword>
<sequence length="292" mass="33218">MAINVLKLGRRKYASLPPGPRGLPIIGNMLQLGTLPHQALAKLSQTYGPVMSLKLGTMTTIVFSSSDVAEEVFKEHDKSFANKTIFDAVRACDNDKLSMGWQPADAHWRFLRKICHTEIFSVKQLEANQGLRQRKLQDLQEHVLECSQTGRAVHIAQAGFITSLNSLSNTIFSMDLAHYDSKMSHEFFGLVRGLFKVISKPNLTDFFPILRFLDPQGIRRQSEFYQEKLMAILDDIVNTRLESDGHGNNDDMLNTLIKLHHENESKFSRKDLIVVLLKNEIQHADTEKRKML</sequence>
<dbReference type="InterPro" id="IPR036396">
    <property type="entry name" value="Cyt_P450_sf"/>
</dbReference>
<proteinExistence type="inferred from homology"/>
<evidence type="ECO:0000256" key="1">
    <source>
        <dbReference type="ARBA" id="ARBA00010617"/>
    </source>
</evidence>
<gene>
    <name evidence="2" type="ORF">RJ641_016897</name>
</gene>
<dbReference type="Pfam" id="PF00067">
    <property type="entry name" value="p450"/>
    <property type="match status" value="1"/>
</dbReference>
<dbReference type="Proteomes" id="UP001370490">
    <property type="component" value="Unassembled WGS sequence"/>
</dbReference>
<dbReference type="PANTHER" id="PTHR47950">
    <property type="entry name" value="CYTOCHROME P450, FAMILY 76, SUBFAMILY C, POLYPEPTIDE 5-RELATED"/>
    <property type="match status" value="1"/>
</dbReference>
<evidence type="ECO:0000313" key="3">
    <source>
        <dbReference type="Proteomes" id="UP001370490"/>
    </source>
</evidence>
<dbReference type="GO" id="GO:0004497">
    <property type="term" value="F:monooxygenase activity"/>
    <property type="evidence" value="ECO:0007669"/>
    <property type="project" value="InterPro"/>
</dbReference>
<dbReference type="GO" id="GO:0016705">
    <property type="term" value="F:oxidoreductase activity, acting on paired donors, with incorporation or reduction of molecular oxygen"/>
    <property type="evidence" value="ECO:0007669"/>
    <property type="project" value="InterPro"/>
</dbReference>
<accession>A0AAN8UMT2</accession>
<dbReference type="PANTHER" id="PTHR47950:SF44">
    <property type="entry name" value="CYTOCHROME P450, FAMILY 76, SUBFAMILY C, POLYPEPTIDE 5-RELATED"/>
    <property type="match status" value="1"/>
</dbReference>
<organism evidence="2 3">
    <name type="scientific">Dillenia turbinata</name>
    <dbReference type="NCBI Taxonomy" id="194707"/>
    <lineage>
        <taxon>Eukaryota</taxon>
        <taxon>Viridiplantae</taxon>
        <taxon>Streptophyta</taxon>
        <taxon>Embryophyta</taxon>
        <taxon>Tracheophyta</taxon>
        <taxon>Spermatophyta</taxon>
        <taxon>Magnoliopsida</taxon>
        <taxon>eudicotyledons</taxon>
        <taxon>Gunneridae</taxon>
        <taxon>Pentapetalae</taxon>
        <taxon>Dilleniales</taxon>
        <taxon>Dilleniaceae</taxon>
        <taxon>Dillenia</taxon>
    </lineage>
</organism>
<comment type="caution">
    <text evidence="2">The sequence shown here is derived from an EMBL/GenBank/DDBJ whole genome shotgun (WGS) entry which is preliminary data.</text>
</comment>
<dbReference type="GO" id="GO:0005506">
    <property type="term" value="F:iron ion binding"/>
    <property type="evidence" value="ECO:0007669"/>
    <property type="project" value="InterPro"/>
</dbReference>